<reference evidence="1" key="1">
    <citation type="submission" date="2024-01" db="EMBL/GenBank/DDBJ databases">
        <title>Bank of Algae and Cyanobacteria of the Azores (BACA) strain genomes.</title>
        <authorList>
            <person name="Luz R."/>
            <person name="Cordeiro R."/>
            <person name="Fonseca A."/>
            <person name="Goncalves V."/>
        </authorList>
    </citation>
    <scope>NUCLEOTIDE SEQUENCE</scope>
    <source>
        <strain evidence="1">BACA0141</strain>
    </source>
</reference>
<sequence length="105" mass="12151">MQITIEIPDELSDLIQNKGKSLNVAILEALGLYIQHDMQIPIQNNPIQPEIDWSAKWEQWFAECETMPIPATTQTLQNDYTALLVDKYLKRFFLMTNSRNLDIGI</sequence>
<dbReference type="Proteomes" id="UP001333818">
    <property type="component" value="Unassembled WGS sequence"/>
</dbReference>
<evidence type="ECO:0000313" key="1">
    <source>
        <dbReference type="EMBL" id="MEE3715204.1"/>
    </source>
</evidence>
<organism evidence="1 2">
    <name type="scientific">Tumidithrix elongata BACA0141</name>
    <dbReference type="NCBI Taxonomy" id="2716417"/>
    <lineage>
        <taxon>Bacteria</taxon>
        <taxon>Bacillati</taxon>
        <taxon>Cyanobacteriota</taxon>
        <taxon>Cyanophyceae</taxon>
        <taxon>Pseudanabaenales</taxon>
        <taxon>Pseudanabaenaceae</taxon>
        <taxon>Tumidithrix</taxon>
        <taxon>Tumidithrix elongata</taxon>
    </lineage>
</organism>
<protein>
    <recommendedName>
        <fullName evidence="3">Arc-like DNA binding domain-containing protein</fullName>
    </recommendedName>
</protein>
<name>A0AAW9PUE9_9CYAN</name>
<dbReference type="EMBL" id="JAZBJZ010000001">
    <property type="protein sequence ID" value="MEE3715204.1"/>
    <property type="molecule type" value="Genomic_DNA"/>
</dbReference>
<evidence type="ECO:0008006" key="3">
    <source>
        <dbReference type="Google" id="ProtNLM"/>
    </source>
</evidence>
<comment type="caution">
    <text evidence="1">The sequence shown here is derived from an EMBL/GenBank/DDBJ whole genome shotgun (WGS) entry which is preliminary data.</text>
</comment>
<dbReference type="AlphaFoldDB" id="A0AAW9PUE9"/>
<gene>
    <name evidence="1" type="ORF">V2H45_00435</name>
</gene>
<dbReference type="RefSeq" id="WP_330481627.1">
    <property type="nucleotide sequence ID" value="NZ_JAZBJZ010000001.1"/>
</dbReference>
<accession>A0AAW9PUE9</accession>
<keyword evidence="2" id="KW-1185">Reference proteome</keyword>
<evidence type="ECO:0000313" key="2">
    <source>
        <dbReference type="Proteomes" id="UP001333818"/>
    </source>
</evidence>
<proteinExistence type="predicted"/>